<gene>
    <name evidence="1" type="ORF">NMYAN_60103</name>
</gene>
<dbReference type="EMBL" id="CAJNAP010000052">
    <property type="protein sequence ID" value="CAE6516566.1"/>
    <property type="molecule type" value="Genomic_DNA"/>
</dbReference>
<organism evidence="1 2">
    <name type="scientific">Nitrosomonas nitrosa</name>
    <dbReference type="NCBI Taxonomy" id="52442"/>
    <lineage>
        <taxon>Bacteria</taxon>
        <taxon>Pseudomonadati</taxon>
        <taxon>Pseudomonadota</taxon>
        <taxon>Betaproteobacteria</taxon>
        <taxon>Nitrosomonadales</taxon>
        <taxon>Nitrosomonadaceae</taxon>
        <taxon>Nitrosomonas</taxon>
    </lineage>
</organism>
<evidence type="ECO:0000313" key="2">
    <source>
        <dbReference type="Proteomes" id="UP000601736"/>
    </source>
</evidence>
<reference evidence="1" key="1">
    <citation type="submission" date="2021-02" db="EMBL/GenBank/DDBJ databases">
        <authorList>
            <person name="Han P."/>
        </authorList>
    </citation>
    <scope>NUCLEOTIDE SEQUENCE</scope>
    <source>
        <strain evidence="1">Nitrosomonas nitrosa 18-3D</strain>
    </source>
</reference>
<protein>
    <submittedName>
        <fullName evidence="1">Uncharacterized protein</fullName>
    </submittedName>
</protein>
<dbReference type="AlphaFoldDB" id="A0A8H8Z458"/>
<accession>A0A8H8Z458</accession>
<sequence length="30" mass="3595">MIIRAKFILAQILLYLKQILPIERILLIPF</sequence>
<name>A0A8H8Z458_9PROT</name>
<dbReference type="Proteomes" id="UP000601736">
    <property type="component" value="Unassembled WGS sequence"/>
</dbReference>
<comment type="caution">
    <text evidence="1">The sequence shown here is derived from an EMBL/GenBank/DDBJ whole genome shotgun (WGS) entry which is preliminary data.</text>
</comment>
<proteinExistence type="predicted"/>
<evidence type="ECO:0000313" key="1">
    <source>
        <dbReference type="EMBL" id="CAE6516566.1"/>
    </source>
</evidence>